<evidence type="ECO:0000313" key="2">
    <source>
        <dbReference type="Proteomes" id="UP001516400"/>
    </source>
</evidence>
<sequence>MPCVFSFHLTKGGTSSLSQCVAGSTWCSPPADYAGYSQLTVPTPISLKQRVRVLCCSVFSLNKLNIFKINLTSSIMPENCKSCTLRDSNNNIYSTSLAGSLNDRGNSPGSKQKNIQVSAKILFGSVQAINKLKHQEKLARENKKI</sequence>
<proteinExistence type="predicted"/>
<keyword evidence="2" id="KW-1185">Reference proteome</keyword>
<dbReference type="EMBL" id="JABFTP020000062">
    <property type="protein sequence ID" value="KAL3273807.1"/>
    <property type="molecule type" value="Genomic_DNA"/>
</dbReference>
<comment type="caution">
    <text evidence="1">The sequence shown here is derived from an EMBL/GenBank/DDBJ whole genome shotgun (WGS) entry which is preliminary data.</text>
</comment>
<reference evidence="1 2" key="1">
    <citation type="journal article" date="2021" name="BMC Biol.">
        <title>Horizontally acquired antibacterial genes associated with adaptive radiation of ladybird beetles.</title>
        <authorList>
            <person name="Li H.S."/>
            <person name="Tang X.F."/>
            <person name="Huang Y.H."/>
            <person name="Xu Z.Y."/>
            <person name="Chen M.L."/>
            <person name="Du X.Y."/>
            <person name="Qiu B.Y."/>
            <person name="Chen P.T."/>
            <person name="Zhang W."/>
            <person name="Slipinski A."/>
            <person name="Escalona H.E."/>
            <person name="Waterhouse R.M."/>
            <person name="Zwick A."/>
            <person name="Pang H."/>
        </authorList>
    </citation>
    <scope>NUCLEOTIDE SEQUENCE [LARGE SCALE GENOMIC DNA]</scope>
    <source>
        <strain evidence="1">SYSU2018</strain>
    </source>
</reference>
<accession>A0ABD2N5T7</accession>
<name>A0ABD2N5T7_9CUCU</name>
<protein>
    <submittedName>
        <fullName evidence="1">Uncharacterized protein</fullName>
    </submittedName>
</protein>
<dbReference type="Proteomes" id="UP001516400">
    <property type="component" value="Unassembled WGS sequence"/>
</dbReference>
<evidence type="ECO:0000313" key="1">
    <source>
        <dbReference type="EMBL" id="KAL3273807.1"/>
    </source>
</evidence>
<gene>
    <name evidence="1" type="ORF">HHI36_015235</name>
</gene>
<dbReference type="AlphaFoldDB" id="A0ABD2N5T7"/>
<organism evidence="1 2">
    <name type="scientific">Cryptolaemus montrouzieri</name>
    <dbReference type="NCBI Taxonomy" id="559131"/>
    <lineage>
        <taxon>Eukaryota</taxon>
        <taxon>Metazoa</taxon>
        <taxon>Ecdysozoa</taxon>
        <taxon>Arthropoda</taxon>
        <taxon>Hexapoda</taxon>
        <taxon>Insecta</taxon>
        <taxon>Pterygota</taxon>
        <taxon>Neoptera</taxon>
        <taxon>Endopterygota</taxon>
        <taxon>Coleoptera</taxon>
        <taxon>Polyphaga</taxon>
        <taxon>Cucujiformia</taxon>
        <taxon>Coccinelloidea</taxon>
        <taxon>Coccinellidae</taxon>
        <taxon>Scymninae</taxon>
        <taxon>Scymnini</taxon>
        <taxon>Cryptolaemus</taxon>
    </lineage>
</organism>